<name>A0A2T0SB16_9ACTN</name>
<dbReference type="PANTHER" id="PTHR23026:SF123">
    <property type="entry name" value="NAD(P)H NITROREDUCTASE RV3131-RELATED"/>
    <property type="match status" value="1"/>
</dbReference>
<dbReference type="AlphaFoldDB" id="A0A2T0SB16"/>
<dbReference type="EMBL" id="PVZG01000004">
    <property type="protein sequence ID" value="PRY30617.1"/>
    <property type="molecule type" value="Genomic_DNA"/>
</dbReference>
<dbReference type="OrthoDB" id="8156917at2"/>
<dbReference type="InterPro" id="IPR029479">
    <property type="entry name" value="Nitroreductase"/>
</dbReference>
<dbReference type="SUPFAM" id="SSF55469">
    <property type="entry name" value="FMN-dependent nitroreductase-like"/>
    <property type="match status" value="2"/>
</dbReference>
<protein>
    <submittedName>
        <fullName evidence="2">Nitroreductase family protein</fullName>
    </submittedName>
</protein>
<dbReference type="NCBIfam" id="NF047509">
    <property type="entry name" value="Rv3131_FMN_oxido"/>
    <property type="match status" value="1"/>
</dbReference>
<gene>
    <name evidence="2" type="ORF">CLV70_104169</name>
</gene>
<sequence>MTSTVTARHRAGALSRTVLAECVRTATAAPSLHNSQPWLFRVGENHVDVYADRTRQLPVLDPDGRELMISVGAALFTLRLAFRAAGCLPLLDLFPSRHDGDLVARVAAGRRAEPTPGVTSLAAAVERRHTNRYPFADTALPADAVERLIAAARLEGAALAVATPAGRDAVLGMSHAADRHLRARDGYADELARWTAPGRGRRDGVPVTALGPWDAREVLPVRDFHLPRSAGGARFEPHPTLVVLTTRGDGPAEWVQAGQALQRVLLAATTLGLAATPVSQPVELPAARSRLSDPRTDTWAQMVLRLGYGRPVPGTPRRPLKDVMVG</sequence>
<organism evidence="2 3">
    <name type="scientific">Pseudosporangium ferrugineum</name>
    <dbReference type="NCBI Taxonomy" id="439699"/>
    <lineage>
        <taxon>Bacteria</taxon>
        <taxon>Bacillati</taxon>
        <taxon>Actinomycetota</taxon>
        <taxon>Actinomycetes</taxon>
        <taxon>Micromonosporales</taxon>
        <taxon>Micromonosporaceae</taxon>
        <taxon>Pseudosporangium</taxon>
    </lineage>
</organism>
<dbReference type="Pfam" id="PF00881">
    <property type="entry name" value="Nitroreductase"/>
    <property type="match status" value="1"/>
</dbReference>
<dbReference type="RefSeq" id="WP_106126241.1">
    <property type="nucleotide sequence ID" value="NZ_PVZG01000004.1"/>
</dbReference>
<evidence type="ECO:0000313" key="3">
    <source>
        <dbReference type="Proteomes" id="UP000239209"/>
    </source>
</evidence>
<dbReference type="PANTHER" id="PTHR23026">
    <property type="entry name" value="NADPH NITROREDUCTASE"/>
    <property type="match status" value="1"/>
</dbReference>
<evidence type="ECO:0000313" key="2">
    <source>
        <dbReference type="EMBL" id="PRY30617.1"/>
    </source>
</evidence>
<comment type="caution">
    <text evidence="2">The sequence shown here is derived from an EMBL/GenBank/DDBJ whole genome shotgun (WGS) entry which is preliminary data.</text>
</comment>
<dbReference type="Proteomes" id="UP000239209">
    <property type="component" value="Unassembled WGS sequence"/>
</dbReference>
<keyword evidence="3" id="KW-1185">Reference proteome</keyword>
<dbReference type="InterPro" id="IPR050627">
    <property type="entry name" value="Nitroreductase/BluB"/>
</dbReference>
<reference evidence="2 3" key="1">
    <citation type="submission" date="2018-03" db="EMBL/GenBank/DDBJ databases">
        <title>Genomic Encyclopedia of Archaeal and Bacterial Type Strains, Phase II (KMG-II): from individual species to whole genera.</title>
        <authorList>
            <person name="Goeker M."/>
        </authorList>
    </citation>
    <scope>NUCLEOTIDE SEQUENCE [LARGE SCALE GENOMIC DNA]</scope>
    <source>
        <strain evidence="2 3">DSM 45348</strain>
    </source>
</reference>
<dbReference type="Gene3D" id="3.40.109.10">
    <property type="entry name" value="NADH Oxidase"/>
    <property type="match status" value="1"/>
</dbReference>
<evidence type="ECO:0000259" key="1">
    <source>
        <dbReference type="Pfam" id="PF00881"/>
    </source>
</evidence>
<dbReference type="GO" id="GO:0016491">
    <property type="term" value="F:oxidoreductase activity"/>
    <property type="evidence" value="ECO:0007669"/>
    <property type="project" value="InterPro"/>
</dbReference>
<dbReference type="InterPro" id="IPR000415">
    <property type="entry name" value="Nitroreductase-like"/>
</dbReference>
<feature type="domain" description="Nitroreductase" evidence="1">
    <location>
        <begin position="126"/>
        <end position="281"/>
    </location>
</feature>
<accession>A0A2T0SB16</accession>
<proteinExistence type="predicted"/>